<feature type="transmembrane region" description="Helical" evidence="7">
    <location>
        <begin position="758"/>
        <end position="779"/>
    </location>
</feature>
<dbReference type="AlphaFoldDB" id="A0A9W4TX57"/>
<feature type="compositionally biased region" description="Polar residues" evidence="6">
    <location>
        <begin position="919"/>
        <end position="928"/>
    </location>
</feature>
<dbReference type="GO" id="GO:0005886">
    <property type="term" value="C:plasma membrane"/>
    <property type="evidence" value="ECO:0007669"/>
    <property type="project" value="TreeGrafter"/>
</dbReference>
<evidence type="ECO:0000256" key="1">
    <source>
        <dbReference type="ARBA" id="ARBA00004141"/>
    </source>
</evidence>
<feature type="domain" description="SPX" evidence="9">
    <location>
        <begin position="1"/>
        <end position="352"/>
    </location>
</feature>
<feature type="transmembrane region" description="Helical" evidence="7">
    <location>
        <begin position="579"/>
        <end position="605"/>
    </location>
</feature>
<evidence type="ECO:0000256" key="4">
    <source>
        <dbReference type="ARBA" id="ARBA00022989"/>
    </source>
</evidence>
<dbReference type="OrthoDB" id="9970435at2759"/>
<feature type="transmembrane region" description="Helical" evidence="7">
    <location>
        <begin position="729"/>
        <end position="751"/>
    </location>
</feature>
<feature type="transmembrane region" description="Helical" evidence="7">
    <location>
        <begin position="499"/>
        <end position="518"/>
    </location>
</feature>
<evidence type="ECO:0000256" key="6">
    <source>
        <dbReference type="SAM" id="MobiDB-lite"/>
    </source>
</evidence>
<keyword evidence="5 7" id="KW-0472">Membrane</keyword>
<accession>A0A9W4TX57</accession>
<feature type="transmembrane region" description="Helical" evidence="7">
    <location>
        <begin position="533"/>
        <end position="550"/>
    </location>
</feature>
<feature type="transmembrane region" description="Helical" evidence="7">
    <location>
        <begin position="659"/>
        <end position="678"/>
    </location>
</feature>
<feature type="transmembrane region" description="Helical" evidence="7">
    <location>
        <begin position="454"/>
        <end position="478"/>
    </location>
</feature>
<dbReference type="CDD" id="cd14475">
    <property type="entry name" value="SPX_SYG1_like"/>
    <property type="match status" value="1"/>
</dbReference>
<comment type="caution">
    <text evidence="10">The sequence shown here is derived from an EMBL/GenBank/DDBJ whole genome shotgun (WGS) entry which is preliminary data.</text>
</comment>
<dbReference type="Pfam" id="PF03105">
    <property type="entry name" value="SPX"/>
    <property type="match status" value="1"/>
</dbReference>
<gene>
    <name evidence="10" type="ORF">CANVERA_P2469</name>
</gene>
<dbReference type="Proteomes" id="UP001152885">
    <property type="component" value="Unassembled WGS sequence"/>
</dbReference>
<evidence type="ECO:0000256" key="7">
    <source>
        <dbReference type="SAM" id="Phobius"/>
    </source>
</evidence>
<comment type="similarity">
    <text evidence="2">Belongs to the SYG1 (TC 2.A.94) family.</text>
</comment>
<feature type="compositionally biased region" description="Low complexity" evidence="6">
    <location>
        <begin position="856"/>
        <end position="868"/>
    </location>
</feature>
<dbReference type="InterPro" id="IPR004342">
    <property type="entry name" value="EXS_C"/>
</dbReference>
<organism evidence="10 11">
    <name type="scientific">Candida verbasci</name>
    <dbReference type="NCBI Taxonomy" id="1227364"/>
    <lineage>
        <taxon>Eukaryota</taxon>
        <taxon>Fungi</taxon>
        <taxon>Dikarya</taxon>
        <taxon>Ascomycota</taxon>
        <taxon>Saccharomycotina</taxon>
        <taxon>Pichiomycetes</taxon>
        <taxon>Debaryomycetaceae</taxon>
        <taxon>Candida/Lodderomyces clade</taxon>
        <taxon>Candida</taxon>
    </lineage>
</organism>
<evidence type="ECO:0000259" key="8">
    <source>
        <dbReference type="PROSITE" id="PS51380"/>
    </source>
</evidence>
<dbReference type="PANTHER" id="PTHR10783">
    <property type="entry name" value="XENOTROPIC AND POLYTROPIC RETROVIRUS RECEPTOR 1-RELATED"/>
    <property type="match status" value="1"/>
</dbReference>
<keyword evidence="4 7" id="KW-1133">Transmembrane helix</keyword>
<proteinExistence type="inferred from homology"/>
<dbReference type="InterPro" id="IPR004331">
    <property type="entry name" value="SPX_dom"/>
</dbReference>
<feature type="region of interest" description="Disordered" evidence="6">
    <location>
        <begin position="44"/>
        <end position="84"/>
    </location>
</feature>
<reference evidence="10" key="1">
    <citation type="submission" date="2022-12" db="EMBL/GenBank/DDBJ databases">
        <authorList>
            <person name="Brejova B."/>
        </authorList>
    </citation>
    <scope>NUCLEOTIDE SEQUENCE</scope>
</reference>
<comment type="subcellular location">
    <subcellularLocation>
        <location evidence="1">Membrane</location>
        <topology evidence="1">Multi-pass membrane protein</topology>
    </subcellularLocation>
</comment>
<dbReference type="EMBL" id="CANTUO010000002">
    <property type="protein sequence ID" value="CAI5757957.1"/>
    <property type="molecule type" value="Genomic_DNA"/>
</dbReference>
<dbReference type="PROSITE" id="PS51382">
    <property type="entry name" value="SPX"/>
    <property type="match status" value="1"/>
</dbReference>
<dbReference type="GO" id="GO:0016036">
    <property type="term" value="P:cellular response to phosphate starvation"/>
    <property type="evidence" value="ECO:0007669"/>
    <property type="project" value="TreeGrafter"/>
</dbReference>
<dbReference type="GO" id="GO:0005794">
    <property type="term" value="C:Golgi apparatus"/>
    <property type="evidence" value="ECO:0007669"/>
    <property type="project" value="TreeGrafter"/>
</dbReference>
<evidence type="ECO:0000313" key="10">
    <source>
        <dbReference type="EMBL" id="CAI5757957.1"/>
    </source>
</evidence>
<evidence type="ECO:0000256" key="2">
    <source>
        <dbReference type="ARBA" id="ARBA00009665"/>
    </source>
</evidence>
<feature type="region of interest" description="Disordered" evidence="6">
    <location>
        <begin position="832"/>
        <end position="870"/>
    </location>
</feature>
<protein>
    <submittedName>
        <fullName evidence="10">Uncharacterized protein</fullName>
    </submittedName>
</protein>
<feature type="domain" description="EXS" evidence="8">
    <location>
        <begin position="618"/>
        <end position="812"/>
    </location>
</feature>
<feature type="region of interest" description="Disordered" evidence="6">
    <location>
        <begin position="893"/>
        <end position="940"/>
    </location>
</feature>
<evidence type="ECO:0000313" key="11">
    <source>
        <dbReference type="Proteomes" id="UP001152885"/>
    </source>
</evidence>
<dbReference type="Pfam" id="PF03124">
    <property type="entry name" value="EXS"/>
    <property type="match status" value="1"/>
</dbReference>
<keyword evidence="11" id="KW-1185">Reference proteome</keyword>
<feature type="compositionally biased region" description="Acidic residues" evidence="6">
    <location>
        <begin position="905"/>
        <end position="917"/>
    </location>
</feature>
<dbReference type="PANTHER" id="PTHR10783:SF103">
    <property type="entry name" value="SOLUTE CARRIER FAMILY 53 MEMBER 1"/>
    <property type="match status" value="1"/>
</dbReference>
<sequence length="940" mass="111439">MKFAEALNEGLVPEWQDQYVSYKQGKKLIKKCKKLKDEYDFDGGEQLKRYRNDNTNNDRTPLLEPSIPEPTYSSDNNEPTEPVRLSRRPSIFNYSLKSSSNKKEEYLKESKKFQIWLDQELRKVEEFYREKEQEVYERYLLIQDQLYQMKDQKAQIIIEKSKHDNNEGDKNIAGDVAFHTKFFFTELNRYDLPSLPSMRFLQKWKQKRRRKRKEDEISLQLQDETDLNYAENRVRNGLVQLSADDSSTIRPESSNEQMSIDSEIDSNIPDQPQHFTPEQIRQQKRRDYSIKKQHFGVPYLYARKQLKSAILEHYRALSLLKSYKILNRTAFRKITKKFDKAMDTHIMDKFLNKIDQNSYFLISDLIDKIITHVEELYINFFDPETKDRKHSLEKLKTIAYAVNASEMRQEYYGEFFTSGILLGFGIPLFVLALYTGLHKTLNSEISEGTFLLQIWGGFFLLNLAFLLFAINMAVFEKFKINYKFIFEFNMATALNYKQFWLLPSFGFAFLSLIGWFSLNNFWPTKFPGRDWPWIYFAVMIIIVFWPGNQLYASSRKWLQIAIWRIVFSGFYPVEFRDFFLGDIICSLTYTMGNISFFFCLYAHHWDGTLSGQPSYRNTCGSNRSQLMGFFSTLPSIFRFMQCIRRYMDTGDWFPHLANMLKYTMSAIYYITLSVYRINNNTQNKIAFIIFAFINSIYTSVWDIVMDWSLLQFGSKNFLLRDNLFYKNPIYYYIAMVSDVILRFQWVFYAFFSHQIQQSAITSFIIAIAEIVRRFIWIFFRMENEHCTNVVLFRASKNTPLPYVVSNKVEKAIKQLVELKYLEFEENLPEVETTEEVVDQEPYTTGRRTSIQDEEGTLGLTRRTSTTSLPSIQRKKSVFKQFTDTLNTAHIKDFQRRKTKAHHEDDSDDDDDEEEEEMSLPSTRRTVSKGSKLASLREEDE</sequence>
<evidence type="ECO:0000256" key="3">
    <source>
        <dbReference type="ARBA" id="ARBA00022692"/>
    </source>
</evidence>
<keyword evidence="3 7" id="KW-0812">Transmembrane</keyword>
<dbReference type="GO" id="GO:0000822">
    <property type="term" value="F:inositol hexakisphosphate binding"/>
    <property type="evidence" value="ECO:0007669"/>
    <property type="project" value="TreeGrafter"/>
</dbReference>
<evidence type="ECO:0000259" key="9">
    <source>
        <dbReference type="PROSITE" id="PS51382"/>
    </source>
</evidence>
<name>A0A9W4TX57_9ASCO</name>
<evidence type="ECO:0000256" key="5">
    <source>
        <dbReference type="ARBA" id="ARBA00023136"/>
    </source>
</evidence>
<dbReference type="PROSITE" id="PS51380">
    <property type="entry name" value="EXS"/>
    <property type="match status" value="1"/>
</dbReference>
<feature type="transmembrane region" description="Helical" evidence="7">
    <location>
        <begin position="415"/>
        <end position="434"/>
    </location>
</feature>
<feature type="transmembrane region" description="Helical" evidence="7">
    <location>
        <begin position="685"/>
        <end position="709"/>
    </location>
</feature>
<dbReference type="GO" id="GO:0006817">
    <property type="term" value="P:phosphate ion transport"/>
    <property type="evidence" value="ECO:0007669"/>
    <property type="project" value="TreeGrafter"/>
</dbReference>